<evidence type="ECO:0000313" key="1">
    <source>
        <dbReference type="EMBL" id="GBP20124.1"/>
    </source>
</evidence>
<organism evidence="1 2">
    <name type="scientific">Eumeta variegata</name>
    <name type="common">Bagworm moth</name>
    <name type="synonym">Eumeta japonica</name>
    <dbReference type="NCBI Taxonomy" id="151549"/>
    <lineage>
        <taxon>Eukaryota</taxon>
        <taxon>Metazoa</taxon>
        <taxon>Ecdysozoa</taxon>
        <taxon>Arthropoda</taxon>
        <taxon>Hexapoda</taxon>
        <taxon>Insecta</taxon>
        <taxon>Pterygota</taxon>
        <taxon>Neoptera</taxon>
        <taxon>Endopterygota</taxon>
        <taxon>Lepidoptera</taxon>
        <taxon>Glossata</taxon>
        <taxon>Ditrysia</taxon>
        <taxon>Tineoidea</taxon>
        <taxon>Psychidae</taxon>
        <taxon>Oiketicinae</taxon>
        <taxon>Eumeta</taxon>
    </lineage>
</organism>
<comment type="caution">
    <text evidence="1">The sequence shown here is derived from an EMBL/GenBank/DDBJ whole genome shotgun (WGS) entry which is preliminary data.</text>
</comment>
<dbReference type="EMBL" id="BGZK01000115">
    <property type="protein sequence ID" value="GBP20124.1"/>
    <property type="molecule type" value="Genomic_DNA"/>
</dbReference>
<proteinExistence type="predicted"/>
<reference evidence="1 2" key="1">
    <citation type="journal article" date="2019" name="Commun. Biol.">
        <title>The bagworm genome reveals a unique fibroin gene that provides high tensile strength.</title>
        <authorList>
            <person name="Kono N."/>
            <person name="Nakamura H."/>
            <person name="Ohtoshi R."/>
            <person name="Tomita M."/>
            <person name="Numata K."/>
            <person name="Arakawa K."/>
        </authorList>
    </citation>
    <scope>NUCLEOTIDE SEQUENCE [LARGE SCALE GENOMIC DNA]</scope>
</reference>
<gene>
    <name evidence="1" type="ORF">EVAR_5554_1</name>
</gene>
<accession>A0A4C1U237</accession>
<sequence>MIYYDFQRVSTQKSCVDQLTSTFKDKAAPKATVYHWFCELNRGWSMHTDKLKEGCPKSVVVPQSIDAVREMITLDRHVTYREIRTSQDIRKGTDPQKQPLAKFFKKEITSTLHGSNRNITMGSWFTSVLLADELLASPYNLTLVRKLRNKLFFLYSILRGKRSCEPPVSRGSPQPMDIRKITNESPPVWEEKGHLMEKEQKLRAALLELKASKEMCDCRISERGDHETEIRSVIFMNTNLKGE</sequence>
<name>A0A4C1U237_EUMVA</name>
<protein>
    <recommendedName>
        <fullName evidence="3">Mos1 transposase HTH domain-containing protein</fullName>
    </recommendedName>
</protein>
<evidence type="ECO:0000313" key="2">
    <source>
        <dbReference type="Proteomes" id="UP000299102"/>
    </source>
</evidence>
<dbReference type="OrthoDB" id="10017160at2759"/>
<evidence type="ECO:0008006" key="3">
    <source>
        <dbReference type="Google" id="ProtNLM"/>
    </source>
</evidence>
<dbReference type="Proteomes" id="UP000299102">
    <property type="component" value="Unassembled WGS sequence"/>
</dbReference>
<keyword evidence="2" id="KW-1185">Reference proteome</keyword>
<dbReference type="AlphaFoldDB" id="A0A4C1U237"/>